<dbReference type="EMBL" id="CP099468">
    <property type="protein sequence ID" value="USQ85602.1"/>
    <property type="molecule type" value="Genomic_DNA"/>
</dbReference>
<keyword evidence="2" id="KW-1185">Reference proteome</keyword>
<gene>
    <name evidence="1" type="ORF">NFX46_18590</name>
</gene>
<dbReference type="RefSeq" id="WP_252550762.1">
    <property type="nucleotide sequence ID" value="NZ_CP099468.1"/>
</dbReference>
<protein>
    <submittedName>
        <fullName evidence="1">Uncharacterized protein</fullName>
    </submittedName>
</protein>
<name>A0ABY4ZBA4_9ACTN</name>
<dbReference type="Proteomes" id="UP001056374">
    <property type="component" value="Chromosome"/>
</dbReference>
<accession>A0ABY4ZBA4</accession>
<evidence type="ECO:0000313" key="2">
    <source>
        <dbReference type="Proteomes" id="UP001056374"/>
    </source>
</evidence>
<evidence type="ECO:0000313" key="1">
    <source>
        <dbReference type="EMBL" id="USQ85602.1"/>
    </source>
</evidence>
<sequence>MRIEDLTAQRAATAVRHAMATTGAGRLRVADGVGRACDLTEQGANRLAMTPR</sequence>
<reference evidence="1" key="1">
    <citation type="submission" date="2022-06" db="EMBL/GenBank/DDBJ databases">
        <title>Complete genome sequence of soil microorganisms Streptomyces sp. Qhu-M197 isolated from Alpine meadows habitats on the Tibetan Plateau.</title>
        <authorList>
            <person name="Zhang B."/>
            <person name="Xiang X."/>
            <person name="Fan J."/>
        </authorList>
    </citation>
    <scope>NUCLEOTIDE SEQUENCE</scope>
    <source>
        <strain evidence="1">Qhu-M197</strain>
    </source>
</reference>
<organism evidence="1 2">
    <name type="scientific">Streptomyces phaeoluteigriseus</name>
    <dbReference type="NCBI Taxonomy" id="114686"/>
    <lineage>
        <taxon>Bacteria</taxon>
        <taxon>Bacillati</taxon>
        <taxon>Actinomycetota</taxon>
        <taxon>Actinomycetes</taxon>
        <taxon>Kitasatosporales</taxon>
        <taxon>Streptomycetaceae</taxon>
        <taxon>Streptomyces</taxon>
        <taxon>Streptomyces aurantiacus group</taxon>
    </lineage>
</organism>
<proteinExistence type="predicted"/>